<comment type="caution">
    <text evidence="3">The sequence shown here is derived from an EMBL/GenBank/DDBJ whole genome shotgun (WGS) entry which is preliminary data.</text>
</comment>
<dbReference type="PANTHER" id="PTHR33055">
    <property type="entry name" value="TRANSPOSASE FOR INSERTION SEQUENCE ELEMENT IS1111A"/>
    <property type="match status" value="1"/>
</dbReference>
<evidence type="ECO:0000313" key="4">
    <source>
        <dbReference type="Proteomes" id="UP000669239"/>
    </source>
</evidence>
<dbReference type="InterPro" id="IPR002525">
    <property type="entry name" value="Transp_IS110-like_N"/>
</dbReference>
<dbReference type="Proteomes" id="UP000669239">
    <property type="component" value="Unassembled WGS sequence"/>
</dbReference>
<dbReference type="Pfam" id="PF01548">
    <property type="entry name" value="DEDD_Tnp_IS110"/>
    <property type="match status" value="1"/>
</dbReference>
<protein>
    <submittedName>
        <fullName evidence="3">IS110 family transposase</fullName>
    </submittedName>
</protein>
<accession>A0ABX2HRD8</accession>
<dbReference type="InterPro" id="IPR003346">
    <property type="entry name" value="Transposase_20"/>
</dbReference>
<dbReference type="NCBIfam" id="NF033542">
    <property type="entry name" value="transpos_IS110"/>
    <property type="match status" value="1"/>
</dbReference>
<feature type="domain" description="Transposase IS110-like N-terminal" evidence="1">
    <location>
        <begin position="23"/>
        <end position="166"/>
    </location>
</feature>
<dbReference type="PANTHER" id="PTHR33055:SF15">
    <property type="entry name" value="TRANSPOSASE-RELATED"/>
    <property type="match status" value="1"/>
</dbReference>
<dbReference type="EMBL" id="JAAITT010000053">
    <property type="protein sequence ID" value="NSJ51995.1"/>
    <property type="molecule type" value="Genomic_DNA"/>
</dbReference>
<dbReference type="InterPro" id="IPR047650">
    <property type="entry name" value="Transpos_IS110"/>
</dbReference>
<proteinExistence type="predicted"/>
<evidence type="ECO:0000313" key="3">
    <source>
        <dbReference type="EMBL" id="NSJ51995.1"/>
    </source>
</evidence>
<name>A0ABX2HRD8_9FIRM</name>
<dbReference type="RefSeq" id="WP_165643036.1">
    <property type="nucleotide sequence ID" value="NZ_JAAITT010000053.1"/>
</dbReference>
<organism evidence="3 4">
    <name type="scientific">Enterocloster aldenensis</name>
    <dbReference type="NCBI Taxonomy" id="358742"/>
    <lineage>
        <taxon>Bacteria</taxon>
        <taxon>Bacillati</taxon>
        <taxon>Bacillota</taxon>
        <taxon>Clostridia</taxon>
        <taxon>Lachnospirales</taxon>
        <taxon>Lachnospiraceae</taxon>
        <taxon>Enterocloster</taxon>
    </lineage>
</organism>
<keyword evidence="4" id="KW-1185">Reference proteome</keyword>
<reference evidence="3 4" key="1">
    <citation type="journal article" date="2020" name="Cell Host Microbe">
        <title>Functional and Genomic Variation between Human-Derived Isolates of Lachnospiraceae Reveals Inter- and Intra-Species Diversity.</title>
        <authorList>
            <person name="Sorbara M.T."/>
            <person name="Littmann E.R."/>
            <person name="Fontana E."/>
            <person name="Moody T.U."/>
            <person name="Kohout C.E."/>
            <person name="Gjonbalaj M."/>
            <person name="Eaton V."/>
            <person name="Seok R."/>
            <person name="Leiner I.M."/>
            <person name="Pamer E.G."/>
        </authorList>
    </citation>
    <scope>NUCLEOTIDE SEQUENCE [LARGE SCALE GENOMIC DNA]</scope>
    <source>
        <strain evidence="3 4">MSK.1.17</strain>
    </source>
</reference>
<gene>
    <name evidence="3" type="ORF">G5B36_25330</name>
</gene>
<evidence type="ECO:0000259" key="1">
    <source>
        <dbReference type="Pfam" id="PF01548"/>
    </source>
</evidence>
<evidence type="ECO:0000259" key="2">
    <source>
        <dbReference type="Pfam" id="PF02371"/>
    </source>
</evidence>
<dbReference type="Pfam" id="PF02371">
    <property type="entry name" value="Transposase_20"/>
    <property type="match status" value="1"/>
</dbReference>
<sequence>MAKSKAQSVIITDDDGLYYERCAGIDVHKKLLVVCLRIGRRTESREFGATTAEIREIVAWLTSNGCQMVAMESTGSFWKPLYNIFEQESLPAMVCNAYHIKNVPGRKTDWNNAFWIAKCLAQGLLKPSFVPDRRQRELRDMTRFRKSQIEERSRNINRLQKFLEGANIKLGSWLSDVEGKSATQLLELIIGKPDFTIDDVKSCMHRNLKSSPEELFAALDGYIAPTQREFFSHVMDVIRTQTSQIEKTDALIKSALNEDEIKAVTALDTIVGIGTVSAEQIIAETGTDMRHFRDQHAFSNWIGVAPGNNESAGKRKSGKTIHGNKALKTTLTQCAKSAVKVKNSFFHAQYNRLVSHRGKNRATMAVAHSMAIAIFFVLQGMEFKDLGADYYTQFNREKKINSHLKQLSKLGVNFPDKILADAIERPPD</sequence>
<feature type="domain" description="Transposase IS116/IS110/IS902 C-terminal" evidence="2">
    <location>
        <begin position="266"/>
        <end position="350"/>
    </location>
</feature>